<dbReference type="STRING" id="236234.A0A1J9RPI5"/>
<feature type="compositionally biased region" description="Gly residues" evidence="1">
    <location>
        <begin position="412"/>
        <end position="421"/>
    </location>
</feature>
<dbReference type="EMBL" id="MNUE01000071">
    <property type="protein sequence ID" value="OJD29828.1"/>
    <property type="molecule type" value="Genomic_DNA"/>
</dbReference>
<dbReference type="PANTHER" id="PTHR10963:SF24">
    <property type="entry name" value="GLYCOSIDASE C21B10.07-RELATED"/>
    <property type="match status" value="1"/>
</dbReference>
<evidence type="ECO:0000256" key="1">
    <source>
        <dbReference type="SAM" id="MobiDB-lite"/>
    </source>
</evidence>
<dbReference type="Proteomes" id="UP000183809">
    <property type="component" value="Unassembled WGS sequence"/>
</dbReference>
<feature type="compositionally biased region" description="Polar residues" evidence="1">
    <location>
        <begin position="816"/>
        <end position="825"/>
    </location>
</feature>
<feature type="compositionally biased region" description="Low complexity" evidence="1">
    <location>
        <begin position="752"/>
        <end position="762"/>
    </location>
</feature>
<feature type="region of interest" description="Disordered" evidence="1">
    <location>
        <begin position="394"/>
        <end position="439"/>
    </location>
</feature>
<feature type="compositionally biased region" description="Low complexity" evidence="1">
    <location>
        <begin position="947"/>
        <end position="968"/>
    </location>
</feature>
<accession>A0A1J9RPI5</accession>
<dbReference type="Pfam" id="PF26113">
    <property type="entry name" value="GH16_XgeA"/>
    <property type="match status" value="1"/>
</dbReference>
<feature type="compositionally biased region" description="Low complexity" evidence="1">
    <location>
        <begin position="398"/>
        <end position="411"/>
    </location>
</feature>
<dbReference type="GO" id="GO:0009251">
    <property type="term" value="P:glucan catabolic process"/>
    <property type="evidence" value="ECO:0007669"/>
    <property type="project" value="TreeGrafter"/>
</dbReference>
<dbReference type="CDD" id="cd02181">
    <property type="entry name" value="GH16_fungal_Lam16A_glucanase"/>
    <property type="match status" value="1"/>
</dbReference>
<evidence type="ECO:0000313" key="4">
    <source>
        <dbReference type="EMBL" id="OJD29828.1"/>
    </source>
</evidence>
<organism evidence="4 5">
    <name type="scientific">Diplodia corticola</name>
    <dbReference type="NCBI Taxonomy" id="236234"/>
    <lineage>
        <taxon>Eukaryota</taxon>
        <taxon>Fungi</taxon>
        <taxon>Dikarya</taxon>
        <taxon>Ascomycota</taxon>
        <taxon>Pezizomycotina</taxon>
        <taxon>Dothideomycetes</taxon>
        <taxon>Dothideomycetes incertae sedis</taxon>
        <taxon>Botryosphaeriales</taxon>
        <taxon>Botryosphaeriaceae</taxon>
        <taxon>Diplodia</taxon>
    </lineage>
</organism>
<feature type="domain" description="GH16" evidence="3">
    <location>
        <begin position="29"/>
        <end position="280"/>
    </location>
</feature>
<name>A0A1J9RPI5_9PEZI</name>
<dbReference type="PANTHER" id="PTHR10963">
    <property type="entry name" value="GLYCOSYL HYDROLASE-RELATED"/>
    <property type="match status" value="1"/>
</dbReference>
<feature type="chain" id="PRO_5012792115" evidence="2">
    <location>
        <begin position="27"/>
        <end position="1033"/>
    </location>
</feature>
<dbReference type="InterPro" id="IPR000757">
    <property type="entry name" value="Beta-glucanase-like"/>
</dbReference>
<feature type="compositionally biased region" description="Basic residues" evidence="1">
    <location>
        <begin position="523"/>
        <end position="535"/>
    </location>
</feature>
<keyword evidence="5" id="KW-1185">Reference proteome</keyword>
<dbReference type="InterPro" id="IPR013320">
    <property type="entry name" value="ConA-like_dom_sf"/>
</dbReference>
<sequence length="1033" mass="106000">MLMSLPRGPLWALPLALSLFAGKAAAQTYSLVDNYSPDNWFDQFTFFTDGDPTNGHVQYVNQTWASQNGLIRSNGSVYMGVDHMNVYSETGPGRPSVRVESKKVYNRGLFILDLNHMPVGCGTWPAWWTLGKSAEWPAGGEIDIIEGVNNNLNNTNKIYTSTGCSITGLGQTAVADSFNCADGCGSASTRTDSYGNGFNKADGGVYAMEWTSQWIRVWFFSRSSVPGSIGKGSPDISEFGTPTANFQGGCDIDQHFKDHTIIFDITFCGDWAGPTFGRYAGCPMTDSNAWTSCNNFVASSPQSFADAYWDINSMKVFQRGSGAAPGDHSSVSISDAVRLSSSMGVPLGKSQAAPSSVKSSLAINFAEGAAQKQSLATPTSPGAFFASVAAISTPQRQRPGPSSLSSRPSPNNGGGGGGRGSGPSNAAFRTASSQPSCSPLGGYSGSGQMGYRHGIGASDGGLAMCQENCAESAQCTAVLYAHYKSDSGSPLGYWDCWWGTLDVGSVLCGSGGSTSGGSSRNGKAQHRRAHLKRQTLAKRQGIDMSPNPNIGVREQDFQVFMSRGGGGVADVSSSSAGLPMSGSSSPAFVFPDSSSLPNSPSSTPSRFPFVPDFMPDGAQSSVVTPTNIATDDATTATPSMPPFDRPFSPTTSSNSRLRAGPRPALTDHSDAFFSSYFSSLSFSLSESISSSLSSQLYSSSQAGDYSSTSSTIPQSAHSLARAVVTNLLVPVPLTPNSISNGFTPSTSPPSNPTFSSSSDQPSLAFPQPSLSEIHIPESRLFRPSPSSSSRSPPSSLRNPVSPSPSNNNNGPPFRSTATGRPSRSGPNPFAAPSSGGRGPPSQPAAQPIRSRSDSAGTSATDAAVPGPFGPFNNGPGAAPPQSQSPPARSSRDRSRSSTDATPAPGGPPFAAAASASSGSRGRPPSRQPAAQPDRSGSGGGGGPFPSGPFARPSGGPGPFVAPSASPSSGSGGGGGSGRGSAAAPPFAPSGRGGGSTTTAAGPPGGANNQPARTVTVTVTMTRHVGSDGRVRDE</sequence>
<dbReference type="RefSeq" id="XP_020126088.1">
    <property type="nucleotide sequence ID" value="XM_020278798.1"/>
</dbReference>
<feature type="compositionally biased region" description="Low complexity" evidence="1">
    <location>
        <begin position="897"/>
        <end position="932"/>
    </location>
</feature>
<feature type="region of interest" description="Disordered" evidence="1">
    <location>
        <begin position="632"/>
        <end position="663"/>
    </location>
</feature>
<feature type="compositionally biased region" description="Low complexity" evidence="1">
    <location>
        <begin position="843"/>
        <end position="888"/>
    </location>
</feature>
<evidence type="ECO:0000259" key="3">
    <source>
        <dbReference type="PROSITE" id="PS51762"/>
    </source>
</evidence>
<dbReference type="AlphaFoldDB" id="A0A1J9RPI5"/>
<feature type="compositionally biased region" description="Gly residues" evidence="1">
    <location>
        <begin position="969"/>
        <end position="978"/>
    </location>
</feature>
<gene>
    <name evidence="4" type="ORF">BKCO1_7100042</name>
</gene>
<keyword evidence="2" id="KW-0732">Signal</keyword>
<feature type="signal peptide" evidence="2">
    <location>
        <begin position="1"/>
        <end position="26"/>
    </location>
</feature>
<evidence type="ECO:0000256" key="2">
    <source>
        <dbReference type="SAM" id="SignalP"/>
    </source>
</evidence>
<comment type="caution">
    <text evidence="4">The sequence shown here is derived from an EMBL/GenBank/DDBJ whole genome shotgun (WGS) entry which is preliminary data.</text>
</comment>
<evidence type="ECO:0000313" key="5">
    <source>
        <dbReference type="Proteomes" id="UP000183809"/>
    </source>
</evidence>
<dbReference type="Gene3D" id="2.60.120.200">
    <property type="match status" value="1"/>
</dbReference>
<dbReference type="GeneID" id="31019059"/>
<dbReference type="SUPFAM" id="SSF49899">
    <property type="entry name" value="Concanavalin A-like lectins/glucanases"/>
    <property type="match status" value="1"/>
</dbReference>
<reference evidence="4 5" key="1">
    <citation type="submission" date="2016-10" db="EMBL/GenBank/DDBJ databases">
        <title>Proteomics and genomics reveal pathogen-plant mechanisms compatible with a hemibiotrophic lifestyle of Diplodia corticola.</title>
        <authorList>
            <person name="Fernandes I."/>
            <person name="De Jonge R."/>
            <person name="Van De Peer Y."/>
            <person name="Devreese B."/>
            <person name="Alves A."/>
            <person name="Esteves A.C."/>
        </authorList>
    </citation>
    <scope>NUCLEOTIDE SEQUENCE [LARGE SCALE GENOMIC DNA]</scope>
    <source>
        <strain evidence="4 5">CBS 112549</strain>
    </source>
</reference>
<proteinExistence type="predicted"/>
<protein>
    <submittedName>
        <fullName evidence="4">Endo-beta-glucanase</fullName>
    </submittedName>
</protein>
<dbReference type="OrthoDB" id="192832at2759"/>
<feature type="region of interest" description="Disordered" evidence="1">
    <location>
        <begin position="739"/>
        <end position="767"/>
    </location>
</feature>
<dbReference type="GO" id="GO:0004553">
    <property type="term" value="F:hydrolase activity, hydrolyzing O-glycosyl compounds"/>
    <property type="evidence" value="ECO:0007669"/>
    <property type="project" value="InterPro"/>
</dbReference>
<dbReference type="PROSITE" id="PS51762">
    <property type="entry name" value="GH16_2"/>
    <property type="match status" value="1"/>
</dbReference>
<feature type="region of interest" description="Disordered" evidence="1">
    <location>
        <begin position="512"/>
        <end position="535"/>
    </location>
</feature>
<feature type="region of interest" description="Disordered" evidence="1">
    <location>
        <begin position="779"/>
        <end position="1013"/>
    </location>
</feature>
<feature type="compositionally biased region" description="Low complexity" evidence="1">
    <location>
        <begin position="781"/>
        <end position="815"/>
    </location>
</feature>
<dbReference type="InterPro" id="IPR050546">
    <property type="entry name" value="Glycosyl_Hydrlase_16"/>
</dbReference>